<dbReference type="EMBL" id="CAXIEN010000284">
    <property type="protein sequence ID" value="CAL1291497.1"/>
    <property type="molecule type" value="Genomic_DNA"/>
</dbReference>
<proteinExistence type="predicted"/>
<dbReference type="Proteomes" id="UP001497382">
    <property type="component" value="Unassembled WGS sequence"/>
</dbReference>
<reference evidence="2 3" key="1">
    <citation type="submission" date="2024-04" db="EMBL/GenBank/DDBJ databases">
        <authorList>
            <person name="Rising A."/>
            <person name="Reimegard J."/>
            <person name="Sonavane S."/>
            <person name="Akerstrom W."/>
            <person name="Nylinder S."/>
            <person name="Hedman E."/>
            <person name="Kallberg Y."/>
        </authorList>
    </citation>
    <scope>NUCLEOTIDE SEQUENCE [LARGE SCALE GENOMIC DNA]</scope>
</reference>
<gene>
    <name evidence="2" type="ORF">LARSCL_LOCUS17117</name>
</gene>
<keyword evidence="1" id="KW-0812">Transmembrane</keyword>
<organism evidence="2 3">
    <name type="scientific">Larinioides sclopetarius</name>
    <dbReference type="NCBI Taxonomy" id="280406"/>
    <lineage>
        <taxon>Eukaryota</taxon>
        <taxon>Metazoa</taxon>
        <taxon>Ecdysozoa</taxon>
        <taxon>Arthropoda</taxon>
        <taxon>Chelicerata</taxon>
        <taxon>Arachnida</taxon>
        <taxon>Araneae</taxon>
        <taxon>Araneomorphae</taxon>
        <taxon>Entelegynae</taxon>
        <taxon>Araneoidea</taxon>
        <taxon>Araneidae</taxon>
        <taxon>Larinioides</taxon>
    </lineage>
</organism>
<protein>
    <recommendedName>
        <fullName evidence="4">NADH dehydrogenase subunit 4</fullName>
    </recommendedName>
</protein>
<evidence type="ECO:0000313" key="3">
    <source>
        <dbReference type="Proteomes" id="UP001497382"/>
    </source>
</evidence>
<keyword evidence="1" id="KW-1133">Transmembrane helix</keyword>
<feature type="transmembrane region" description="Helical" evidence="1">
    <location>
        <begin position="50"/>
        <end position="69"/>
    </location>
</feature>
<keyword evidence="3" id="KW-1185">Reference proteome</keyword>
<evidence type="ECO:0000313" key="2">
    <source>
        <dbReference type="EMBL" id="CAL1291497.1"/>
    </source>
</evidence>
<accession>A0AAV2B6M0</accession>
<dbReference type="AlphaFoldDB" id="A0AAV2B6M0"/>
<sequence length="70" mass="8271">MLRLYLKCCAFERRVFNTLLSNLYFLCVILLPALRLCFDRMIFWSSHASLNASTAVSLIIWVARLFKFIH</sequence>
<name>A0AAV2B6M0_9ARAC</name>
<evidence type="ECO:0000256" key="1">
    <source>
        <dbReference type="SAM" id="Phobius"/>
    </source>
</evidence>
<keyword evidence="1" id="KW-0472">Membrane</keyword>
<feature type="transmembrane region" description="Helical" evidence="1">
    <location>
        <begin position="20"/>
        <end position="38"/>
    </location>
</feature>
<comment type="caution">
    <text evidence="2">The sequence shown here is derived from an EMBL/GenBank/DDBJ whole genome shotgun (WGS) entry which is preliminary data.</text>
</comment>
<evidence type="ECO:0008006" key="4">
    <source>
        <dbReference type="Google" id="ProtNLM"/>
    </source>
</evidence>